<evidence type="ECO:0000256" key="1">
    <source>
        <dbReference type="ARBA" id="ARBA00022723"/>
    </source>
</evidence>
<organism evidence="3 4">
    <name type="scientific">Mortierella isabellina</name>
    <name type="common">Filamentous fungus</name>
    <name type="synonym">Umbelopsis isabellina</name>
    <dbReference type="NCBI Taxonomy" id="91625"/>
    <lineage>
        <taxon>Eukaryota</taxon>
        <taxon>Fungi</taxon>
        <taxon>Fungi incertae sedis</taxon>
        <taxon>Mucoromycota</taxon>
        <taxon>Mucoromycotina</taxon>
        <taxon>Umbelopsidomycetes</taxon>
        <taxon>Umbelopsidales</taxon>
        <taxon>Umbelopsidaceae</taxon>
        <taxon>Umbelopsis</taxon>
    </lineage>
</organism>
<protein>
    <recommendedName>
        <fullName evidence="5">Nudix hydrolase 3</fullName>
    </recommendedName>
</protein>
<sequence length="670" mass="75077">MVILRGIDIPHGMLYRTTPSYMYRQAPHLVTWRESVGRISHARYKNVQLYVHSFSTKHSMFIGSLPIEKRLERYTQYEFTSDLAQLGKGDRAALKPIVEAAKLIDKIYFRQAWAGNEKLKQKLEELGDEKLLTLFNMYKGPWAREDDNVPFVEGVPAHPKGANYYPENMTTDEFKEWVKTLSPEKQKEANGYYSVVRRSQSGTLYTIPYSQEYKDLLEPAAQLLEEAANLVEDKSLETFLRSRAKAFLSNDYLDSEVDWLHISKDSALEITIGPYENYTDELFSLRAAYESYVHLRDFHSSKLLEKFSDLQFVEDKLPIPDNYKNKELVAAPIVVVNQVYAGGDVAVPTTAAYNLPNDEEAIKRAGSKLVLIKNAQEGKFKHVLTPIAKLVIAEDQLKYVVSPAFTTHVLLHEVSHSNGPHHTQEGNTVRSHLQEYHSAFEEAKADITALFAAPIFVDKGIIDDVSKEEFWVTFLASAFRSIRFGIQEAHGLGQAMQLNYLLEKGGFEVDVDGRYRVNFDLIQQAVQDLTHDILILQGDGDKSKVEAFAKKYGKNEEQTKKTLNAIEEAVLRLEELVADEGEGVIAGIVELFVLDGFMEVVIDGAAVGRELAALEELAAPVPVGSAVMNVVVIVSDIDELPPHTPVLTSGQQGSCTTNVQSFGHMAGHCG</sequence>
<evidence type="ECO:0000313" key="3">
    <source>
        <dbReference type="EMBL" id="KAG2183294.1"/>
    </source>
</evidence>
<dbReference type="AlphaFoldDB" id="A0A8H7ULL1"/>
<evidence type="ECO:0008006" key="5">
    <source>
        <dbReference type="Google" id="ProtNLM"/>
    </source>
</evidence>
<evidence type="ECO:0000313" key="4">
    <source>
        <dbReference type="Proteomes" id="UP000654370"/>
    </source>
</evidence>
<name>A0A8H7ULL1_MORIS</name>
<dbReference type="Pfam" id="PF03571">
    <property type="entry name" value="Peptidase_M49"/>
    <property type="match status" value="1"/>
</dbReference>
<dbReference type="GO" id="GO:0046872">
    <property type="term" value="F:metal ion binding"/>
    <property type="evidence" value="ECO:0007669"/>
    <property type="project" value="UniProtKB-KW"/>
</dbReference>
<accession>A0A8H7ULL1</accession>
<dbReference type="OrthoDB" id="510307at2759"/>
<dbReference type="Proteomes" id="UP000654370">
    <property type="component" value="Unassembled WGS sequence"/>
</dbReference>
<dbReference type="PANTHER" id="PTHR23422">
    <property type="entry name" value="DIPEPTIDYL PEPTIDASE III-RELATED"/>
    <property type="match status" value="1"/>
</dbReference>
<proteinExistence type="predicted"/>
<evidence type="ECO:0000256" key="2">
    <source>
        <dbReference type="ARBA" id="ARBA00022801"/>
    </source>
</evidence>
<reference evidence="3" key="1">
    <citation type="submission" date="2020-12" db="EMBL/GenBank/DDBJ databases">
        <title>Metabolic potential, ecology and presence of endohyphal bacteria is reflected in genomic diversity of Mucoromycotina.</title>
        <authorList>
            <person name="Muszewska A."/>
            <person name="Okrasinska A."/>
            <person name="Steczkiewicz K."/>
            <person name="Drgas O."/>
            <person name="Orlowska M."/>
            <person name="Perlinska-Lenart U."/>
            <person name="Aleksandrzak-Piekarczyk T."/>
            <person name="Szatraj K."/>
            <person name="Zielenkiewicz U."/>
            <person name="Pilsyk S."/>
            <person name="Malc E."/>
            <person name="Mieczkowski P."/>
            <person name="Kruszewska J.S."/>
            <person name="Biernat P."/>
            <person name="Pawlowska J."/>
        </authorList>
    </citation>
    <scope>NUCLEOTIDE SEQUENCE</scope>
    <source>
        <strain evidence="3">WA0000067209</strain>
    </source>
</reference>
<keyword evidence="1" id="KW-0479">Metal-binding</keyword>
<dbReference type="InterPro" id="IPR039461">
    <property type="entry name" value="Peptidase_M49"/>
</dbReference>
<dbReference type="GO" id="GO:0005737">
    <property type="term" value="C:cytoplasm"/>
    <property type="evidence" value="ECO:0007669"/>
    <property type="project" value="TreeGrafter"/>
</dbReference>
<dbReference type="Gene3D" id="3.30.540.30">
    <property type="match status" value="1"/>
</dbReference>
<dbReference type="GO" id="GO:0008239">
    <property type="term" value="F:dipeptidyl-peptidase activity"/>
    <property type="evidence" value="ECO:0007669"/>
    <property type="project" value="TreeGrafter"/>
</dbReference>
<dbReference type="EMBL" id="JAEPQZ010000003">
    <property type="protein sequence ID" value="KAG2183294.1"/>
    <property type="molecule type" value="Genomic_DNA"/>
</dbReference>
<gene>
    <name evidence="3" type="ORF">INT43_006299</name>
</gene>
<dbReference type="PANTHER" id="PTHR23422:SF9">
    <property type="entry name" value="ZN-DEPENDENT HYDROLASE"/>
    <property type="match status" value="1"/>
</dbReference>
<keyword evidence="2" id="KW-0378">Hydrolase</keyword>
<keyword evidence="4" id="KW-1185">Reference proteome</keyword>
<comment type="caution">
    <text evidence="3">The sequence shown here is derived from an EMBL/GenBank/DDBJ whole genome shotgun (WGS) entry which is preliminary data.</text>
</comment>